<evidence type="ECO:0000313" key="4">
    <source>
        <dbReference type="Proteomes" id="UP000597459"/>
    </source>
</evidence>
<protein>
    <recommendedName>
        <fullName evidence="5">Tetratricopeptide repeat protein</fullName>
    </recommendedName>
</protein>
<feature type="repeat" description="TPR" evidence="1">
    <location>
        <begin position="150"/>
        <end position="183"/>
    </location>
</feature>
<evidence type="ECO:0000313" key="3">
    <source>
        <dbReference type="EMBL" id="NHO54339.1"/>
    </source>
</evidence>
<keyword evidence="1" id="KW-0802">TPR repeat</keyword>
<dbReference type="InterPro" id="IPR019734">
    <property type="entry name" value="TPR_rpt"/>
</dbReference>
<sequence length="272" mass="31068">MYVYYCCRSSYCECNEYFKKIRWCDLFFYILFMVISVLISGCSAQQDFSEKDLDVIDAQLASGATENAMYELNDLYHRYPRNYEIIMREAAANSMLQRQDAAISLYKEALSIRPESKEAWVGLARIYINKDPSRSQKILEKITAFYPNDVHVMNDYGISLDLNGKCSEAQEVYRKAISLDPTQISPEINLALSLALSGDAKTGLSVIKPYAMAQDATSKVQEDYAAVLVANGRLSEAEAILYKYIPDKKVNEHMKKLKEIWGYKNAKVIFLH</sequence>
<evidence type="ECO:0008006" key="5">
    <source>
        <dbReference type="Google" id="ProtNLM"/>
    </source>
</evidence>
<keyword evidence="2" id="KW-1133">Transmembrane helix</keyword>
<keyword evidence="4" id="KW-1185">Reference proteome</keyword>
<accession>A0A967EJ45</accession>
<dbReference type="Gene3D" id="1.25.40.10">
    <property type="entry name" value="Tetratricopeptide repeat domain"/>
    <property type="match status" value="1"/>
</dbReference>
<proteinExistence type="predicted"/>
<dbReference type="SMART" id="SM00028">
    <property type="entry name" value="TPR"/>
    <property type="match status" value="2"/>
</dbReference>
<dbReference type="EMBL" id="WOTH01000020">
    <property type="protein sequence ID" value="NHO54339.1"/>
    <property type="molecule type" value="Genomic_DNA"/>
</dbReference>
<dbReference type="Proteomes" id="UP000597459">
    <property type="component" value="Unassembled WGS sequence"/>
</dbReference>
<evidence type="ECO:0000256" key="2">
    <source>
        <dbReference type="SAM" id="Phobius"/>
    </source>
</evidence>
<dbReference type="PANTHER" id="PTHR12558:SF13">
    <property type="entry name" value="CELL DIVISION CYCLE PROTEIN 27 HOMOLOG"/>
    <property type="match status" value="1"/>
</dbReference>
<organism evidence="3 4">
    <name type="scientific">Acetobacter estunensis</name>
    <dbReference type="NCBI Taxonomy" id="104097"/>
    <lineage>
        <taxon>Bacteria</taxon>
        <taxon>Pseudomonadati</taxon>
        <taxon>Pseudomonadota</taxon>
        <taxon>Alphaproteobacteria</taxon>
        <taxon>Acetobacterales</taxon>
        <taxon>Acetobacteraceae</taxon>
        <taxon>Acetobacter</taxon>
    </lineage>
</organism>
<dbReference type="AlphaFoldDB" id="A0A967EJ45"/>
<dbReference type="PROSITE" id="PS50005">
    <property type="entry name" value="TPR"/>
    <property type="match status" value="1"/>
</dbReference>
<gene>
    <name evidence="3" type="ORF">GOB87_10275</name>
</gene>
<feature type="transmembrane region" description="Helical" evidence="2">
    <location>
        <begin position="26"/>
        <end position="44"/>
    </location>
</feature>
<name>A0A967EJ45_9PROT</name>
<dbReference type="Pfam" id="PF14559">
    <property type="entry name" value="TPR_19"/>
    <property type="match status" value="1"/>
</dbReference>
<dbReference type="InterPro" id="IPR011990">
    <property type="entry name" value="TPR-like_helical_dom_sf"/>
</dbReference>
<dbReference type="PANTHER" id="PTHR12558">
    <property type="entry name" value="CELL DIVISION CYCLE 16,23,27"/>
    <property type="match status" value="1"/>
</dbReference>
<dbReference type="SUPFAM" id="SSF48452">
    <property type="entry name" value="TPR-like"/>
    <property type="match status" value="1"/>
</dbReference>
<evidence type="ECO:0000256" key="1">
    <source>
        <dbReference type="PROSITE-ProRule" id="PRU00339"/>
    </source>
</evidence>
<reference evidence="3" key="1">
    <citation type="submission" date="2019-11" db="EMBL/GenBank/DDBJ databases">
        <title>Description of new Acetobacter species.</title>
        <authorList>
            <person name="Cleenwerck I."/>
            <person name="Sombolestani A.S."/>
        </authorList>
    </citation>
    <scope>NUCLEOTIDE SEQUENCE</scope>
    <source>
        <strain evidence="3">LMG 1626</strain>
    </source>
</reference>
<keyword evidence="2" id="KW-0472">Membrane</keyword>
<keyword evidence="2" id="KW-0812">Transmembrane</keyword>
<comment type="caution">
    <text evidence="3">The sequence shown here is derived from an EMBL/GenBank/DDBJ whole genome shotgun (WGS) entry which is preliminary data.</text>
</comment>
<dbReference type="Pfam" id="PF13181">
    <property type="entry name" value="TPR_8"/>
    <property type="match status" value="1"/>
</dbReference>